<feature type="compositionally biased region" description="Low complexity" evidence="1">
    <location>
        <begin position="224"/>
        <end position="234"/>
    </location>
</feature>
<protein>
    <submittedName>
        <fullName evidence="2">Uncharacterized protein</fullName>
    </submittedName>
</protein>
<keyword evidence="3" id="KW-1185">Reference proteome</keyword>
<comment type="caution">
    <text evidence="2">The sequence shown here is derived from an EMBL/GenBank/DDBJ whole genome shotgun (WGS) entry which is preliminary data.</text>
</comment>
<dbReference type="RefSeq" id="XP_029221205.1">
    <property type="nucleotide sequence ID" value="XM_029362240.1"/>
</dbReference>
<reference evidence="2 3" key="1">
    <citation type="submission" date="2017-09" db="EMBL/GenBank/DDBJ databases">
        <title>Genome sequencing of Besnoitia besnoiti strain Bb-Ger1.</title>
        <authorList>
            <person name="Schares G."/>
            <person name="Venepally P."/>
            <person name="Lorenzi H.A."/>
        </authorList>
    </citation>
    <scope>NUCLEOTIDE SEQUENCE [LARGE SCALE GENOMIC DNA]</scope>
    <source>
        <strain evidence="2 3">Bb-Ger1</strain>
    </source>
</reference>
<dbReference type="EMBL" id="NWUJ01000002">
    <property type="protein sequence ID" value="PFH37196.1"/>
    <property type="molecule type" value="Genomic_DNA"/>
</dbReference>
<sequence length="542" mass="57737">MRPAPPLALVATNASAKSSSFSWSLPYLSASAPSPSSSFLSSLSPSAPSLSRSMSATPAWVRPAGAHALACPPRLLQRPSQAPARRMTCGKQGLAPLSQLRALPPRFPCLSALASSPPGSTAAEKPAPRSPGGRAFFAAASHASSPSFRPPTFFPLLPLSPLGAAFRALASLQGTRARTLDRRTFSSAKRTPPLSEDPGDEETQDSIDAEEESDAPPRKEDAWSLGASSSGSASRPAKKTKGASSRTKQKQTKQTSKRVLEEGLDAKEMSRQAHDAPTAAKAQKPSKGADADAGEQSEEGDSCGELFMSKQNQKKQRAQAAHFPAKGHPLAASGDADDVMKQEKATTEAQNEETATSDASLSPPSPSSSSQSPPPSQDSPSLLSFSETSPSSSLAPADVASPACVSSSTVFFPEEESEASPYSRFACMRRATHEARLKDALERFKAVSKKETASRGRAWRVYEGWPPRSRVPVGDEHSKFGPLQRHAFVFNRLKGTGRKREPTLAICCGNKPVLLLSEPEFEALVEKLPWIKHEMAEFKKLL</sequence>
<evidence type="ECO:0000313" key="3">
    <source>
        <dbReference type="Proteomes" id="UP000224006"/>
    </source>
</evidence>
<feature type="compositionally biased region" description="Basic residues" evidence="1">
    <location>
        <begin position="236"/>
        <end position="251"/>
    </location>
</feature>
<feature type="region of interest" description="Disordered" evidence="1">
    <location>
        <begin position="30"/>
        <end position="55"/>
    </location>
</feature>
<name>A0A2A9MM85_BESBE</name>
<gene>
    <name evidence="2" type="ORF">BESB_036540</name>
</gene>
<accession>A0A2A9MM85</accession>
<feature type="compositionally biased region" description="Acidic residues" evidence="1">
    <location>
        <begin position="292"/>
        <end position="302"/>
    </location>
</feature>
<feature type="compositionally biased region" description="Low complexity" evidence="1">
    <location>
        <begin position="378"/>
        <end position="396"/>
    </location>
</feature>
<proteinExistence type="predicted"/>
<dbReference type="OrthoDB" id="360604at2759"/>
<feature type="compositionally biased region" description="Low complexity" evidence="1">
    <location>
        <begin position="347"/>
        <end position="371"/>
    </location>
</feature>
<evidence type="ECO:0000256" key="1">
    <source>
        <dbReference type="SAM" id="MobiDB-lite"/>
    </source>
</evidence>
<feature type="compositionally biased region" description="Acidic residues" evidence="1">
    <location>
        <begin position="197"/>
        <end position="214"/>
    </location>
</feature>
<dbReference type="Proteomes" id="UP000224006">
    <property type="component" value="Chromosome II"/>
</dbReference>
<evidence type="ECO:0000313" key="2">
    <source>
        <dbReference type="EMBL" id="PFH37196.1"/>
    </source>
</evidence>
<feature type="region of interest" description="Disordered" evidence="1">
    <location>
        <begin position="115"/>
        <end position="134"/>
    </location>
</feature>
<organism evidence="2 3">
    <name type="scientific">Besnoitia besnoiti</name>
    <name type="common">Apicomplexan protozoan</name>
    <dbReference type="NCBI Taxonomy" id="94643"/>
    <lineage>
        <taxon>Eukaryota</taxon>
        <taxon>Sar</taxon>
        <taxon>Alveolata</taxon>
        <taxon>Apicomplexa</taxon>
        <taxon>Conoidasida</taxon>
        <taxon>Coccidia</taxon>
        <taxon>Eucoccidiorida</taxon>
        <taxon>Eimeriorina</taxon>
        <taxon>Sarcocystidae</taxon>
        <taxon>Besnoitia</taxon>
    </lineage>
</organism>
<feature type="compositionally biased region" description="Basic and acidic residues" evidence="1">
    <location>
        <begin position="258"/>
        <end position="274"/>
    </location>
</feature>
<dbReference type="KEGG" id="bbes:BESB_036540"/>
<dbReference type="AlphaFoldDB" id="A0A2A9MM85"/>
<dbReference type="VEuPathDB" id="ToxoDB:BESB_036540"/>
<dbReference type="GeneID" id="40308635"/>
<feature type="region of interest" description="Disordered" evidence="1">
    <location>
        <begin position="180"/>
        <end position="399"/>
    </location>
</feature>